<keyword evidence="2" id="KW-0689">Ribosomal protein</keyword>
<sequence length="37" mass="3800">EGPAEREAHLRQVPGGPPSRAGHGHLRQPAPQAAPGL</sequence>
<proteinExistence type="predicted"/>
<feature type="non-terminal residue" evidence="2">
    <location>
        <position position="37"/>
    </location>
</feature>
<feature type="compositionally biased region" description="Basic and acidic residues" evidence="1">
    <location>
        <begin position="1"/>
        <end position="10"/>
    </location>
</feature>
<organism evidence="2">
    <name type="scientific">uncultured Actinomycetospora sp</name>
    <dbReference type="NCBI Taxonomy" id="1135996"/>
    <lineage>
        <taxon>Bacteria</taxon>
        <taxon>Bacillati</taxon>
        <taxon>Actinomycetota</taxon>
        <taxon>Actinomycetes</taxon>
        <taxon>Pseudonocardiales</taxon>
        <taxon>Pseudonocardiaceae</taxon>
        <taxon>Actinomycetospora</taxon>
        <taxon>environmental samples</taxon>
    </lineage>
</organism>
<evidence type="ECO:0000313" key="2">
    <source>
        <dbReference type="EMBL" id="CAA9266164.1"/>
    </source>
</evidence>
<reference evidence="2" key="1">
    <citation type="submission" date="2020-02" db="EMBL/GenBank/DDBJ databases">
        <authorList>
            <person name="Meier V. D."/>
        </authorList>
    </citation>
    <scope>NUCLEOTIDE SEQUENCE</scope>
    <source>
        <strain evidence="2">AVDCRST_MAG54</strain>
    </source>
</reference>
<dbReference type="GO" id="GO:0005840">
    <property type="term" value="C:ribosome"/>
    <property type="evidence" value="ECO:0007669"/>
    <property type="project" value="UniProtKB-KW"/>
</dbReference>
<feature type="region of interest" description="Disordered" evidence="1">
    <location>
        <begin position="1"/>
        <end position="37"/>
    </location>
</feature>
<dbReference type="AlphaFoldDB" id="A0A6J4J3P3"/>
<gene>
    <name evidence="2" type="ORF">AVDCRST_MAG54-2735</name>
</gene>
<evidence type="ECO:0000256" key="1">
    <source>
        <dbReference type="SAM" id="MobiDB-lite"/>
    </source>
</evidence>
<name>A0A6J4J3P3_9PSEU</name>
<keyword evidence="2" id="KW-0687">Ribonucleoprotein</keyword>
<accession>A0A6J4J3P3</accession>
<feature type="non-terminal residue" evidence="2">
    <location>
        <position position="1"/>
    </location>
</feature>
<protein>
    <submittedName>
        <fullName evidence="2">LSU ribosomal protein L36p @ LSU ribosomal protein L36p, zinc-dependent</fullName>
    </submittedName>
</protein>
<dbReference type="EMBL" id="CADCTH010000349">
    <property type="protein sequence ID" value="CAA9266164.1"/>
    <property type="molecule type" value="Genomic_DNA"/>
</dbReference>